<evidence type="ECO:0000313" key="2">
    <source>
        <dbReference type="EMBL" id="PKU59499.1"/>
    </source>
</evidence>
<dbReference type="InterPro" id="IPR036691">
    <property type="entry name" value="Endo/exonu/phosph_ase_sf"/>
</dbReference>
<dbReference type="Gene3D" id="3.60.10.10">
    <property type="entry name" value="Endonuclease/exonuclease/phosphatase"/>
    <property type="match status" value="1"/>
</dbReference>
<feature type="domain" description="Endonuclease/exonuclease/phosphatase" evidence="1">
    <location>
        <begin position="26"/>
        <end position="184"/>
    </location>
</feature>
<dbReference type="SUPFAM" id="SSF56219">
    <property type="entry name" value="DNase I-like"/>
    <property type="match status" value="1"/>
</dbReference>
<dbReference type="InterPro" id="IPR005135">
    <property type="entry name" value="Endo/exonuclease/phosphatase"/>
</dbReference>
<organism evidence="2 3">
    <name type="scientific">Dendrobium catenatum</name>
    <dbReference type="NCBI Taxonomy" id="906689"/>
    <lineage>
        <taxon>Eukaryota</taxon>
        <taxon>Viridiplantae</taxon>
        <taxon>Streptophyta</taxon>
        <taxon>Embryophyta</taxon>
        <taxon>Tracheophyta</taxon>
        <taxon>Spermatophyta</taxon>
        <taxon>Magnoliopsida</taxon>
        <taxon>Liliopsida</taxon>
        <taxon>Asparagales</taxon>
        <taxon>Orchidaceae</taxon>
        <taxon>Epidendroideae</taxon>
        <taxon>Malaxideae</taxon>
        <taxon>Dendrobiinae</taxon>
        <taxon>Dendrobium</taxon>
    </lineage>
</organism>
<dbReference type="PANTHER" id="PTHR33710">
    <property type="entry name" value="BNAC02G09200D PROTEIN"/>
    <property type="match status" value="1"/>
</dbReference>
<keyword evidence="3" id="KW-1185">Reference proteome</keyword>
<reference evidence="2 3" key="2">
    <citation type="journal article" date="2017" name="Nature">
        <title>The Apostasia genome and the evolution of orchids.</title>
        <authorList>
            <person name="Zhang G.Q."/>
            <person name="Liu K.W."/>
            <person name="Li Z."/>
            <person name="Lohaus R."/>
            <person name="Hsiao Y.Y."/>
            <person name="Niu S.C."/>
            <person name="Wang J.Y."/>
            <person name="Lin Y.C."/>
            <person name="Xu Q."/>
            <person name="Chen L.J."/>
            <person name="Yoshida K."/>
            <person name="Fujiwara S."/>
            <person name="Wang Z.W."/>
            <person name="Zhang Y.Q."/>
            <person name="Mitsuda N."/>
            <person name="Wang M."/>
            <person name="Liu G.H."/>
            <person name="Pecoraro L."/>
            <person name="Huang H.X."/>
            <person name="Xiao X.J."/>
            <person name="Lin M."/>
            <person name="Wu X.Y."/>
            <person name="Wu W.L."/>
            <person name="Chen Y.Y."/>
            <person name="Chang S.B."/>
            <person name="Sakamoto S."/>
            <person name="Ohme-Takagi M."/>
            <person name="Yagi M."/>
            <person name="Zeng S.J."/>
            <person name="Shen C.Y."/>
            <person name="Yeh C.M."/>
            <person name="Luo Y.B."/>
            <person name="Tsai W.C."/>
            <person name="Van de Peer Y."/>
            <person name="Liu Z.J."/>
        </authorList>
    </citation>
    <scope>NUCLEOTIDE SEQUENCE [LARGE SCALE GENOMIC DNA]</scope>
    <source>
        <tissue evidence="2">The whole plant</tissue>
    </source>
</reference>
<gene>
    <name evidence="2" type="ORF">MA16_Dca026823</name>
</gene>
<dbReference type="STRING" id="906689.A0A2I0V7W0"/>
<dbReference type="EMBL" id="KZ504110">
    <property type="protein sequence ID" value="PKU59499.1"/>
    <property type="molecule type" value="Genomic_DNA"/>
</dbReference>
<dbReference type="Pfam" id="PF03372">
    <property type="entry name" value="Exo_endo_phos"/>
    <property type="match status" value="1"/>
</dbReference>
<protein>
    <recommendedName>
        <fullName evidence="1">Endonuclease/exonuclease/phosphatase domain-containing protein</fullName>
    </recommendedName>
</protein>
<dbReference type="PANTHER" id="PTHR33710:SF62">
    <property type="entry name" value="DUF4283 DOMAIN PROTEIN"/>
    <property type="match status" value="1"/>
</dbReference>
<evidence type="ECO:0000313" key="3">
    <source>
        <dbReference type="Proteomes" id="UP000233837"/>
    </source>
</evidence>
<evidence type="ECO:0000259" key="1">
    <source>
        <dbReference type="Pfam" id="PF03372"/>
    </source>
</evidence>
<proteinExistence type="predicted"/>
<sequence>MLILLEPLIASSKLNDTCHFLGFDHAISNISNKIWVFWKLPINIDVIGDHPQVLHCKVEAFNVQCFASFVYAASSLYSRKVLWESLIDFHSLCNLPWLVGGDFNAITCISERRGGSYPSNRSMNDFNNMILSCNLIDIGFVGDKFTWNRGHLWQRLDRVLFNDAWINYFNCTKVQHLTRTLSDHSPLLININIKQYNAPSQFRFQNMWLLNNSFLDVVQTNRNAPLHPDNDVKGMIRLWFKLKRLKYVLNWWNRHVFRNIFSNIIHAEQLVNSTEILYSNDPSVANLALLNKYKIDLFNFQNQEEIFWKQKVAAKNLVEGDRNTKFFHAFVKRKRVKNNISKIQKEDGSLTDNPTDIYNLAIGHFQNLFNNNFNPDLARDFSFIPSLVSIEDNIFLNSTPTLEEVKKTIMDMNCDSVAGTDGFTTFFFKNLGILSLLTSIMRFLTFSRALRCLNFSLLLP</sequence>
<name>A0A2I0V7W0_9ASPA</name>
<dbReference type="AlphaFoldDB" id="A0A2I0V7W0"/>
<dbReference type="Proteomes" id="UP000233837">
    <property type="component" value="Unassembled WGS sequence"/>
</dbReference>
<reference evidence="2 3" key="1">
    <citation type="journal article" date="2016" name="Sci. Rep.">
        <title>The Dendrobium catenatum Lindl. genome sequence provides insights into polysaccharide synthase, floral development and adaptive evolution.</title>
        <authorList>
            <person name="Zhang G.Q."/>
            <person name="Xu Q."/>
            <person name="Bian C."/>
            <person name="Tsai W.C."/>
            <person name="Yeh C.M."/>
            <person name="Liu K.W."/>
            <person name="Yoshida K."/>
            <person name="Zhang L.S."/>
            <person name="Chang S.B."/>
            <person name="Chen F."/>
            <person name="Shi Y."/>
            <person name="Su Y.Y."/>
            <person name="Zhang Y.Q."/>
            <person name="Chen L.J."/>
            <person name="Yin Y."/>
            <person name="Lin M."/>
            <person name="Huang H."/>
            <person name="Deng H."/>
            <person name="Wang Z.W."/>
            <person name="Zhu S.L."/>
            <person name="Zhao X."/>
            <person name="Deng C."/>
            <person name="Niu S.C."/>
            <person name="Huang J."/>
            <person name="Wang M."/>
            <person name="Liu G.H."/>
            <person name="Yang H.J."/>
            <person name="Xiao X.J."/>
            <person name="Hsiao Y.Y."/>
            <person name="Wu W.L."/>
            <person name="Chen Y.Y."/>
            <person name="Mitsuda N."/>
            <person name="Ohme-Takagi M."/>
            <person name="Luo Y.B."/>
            <person name="Van de Peer Y."/>
            <person name="Liu Z.J."/>
        </authorList>
    </citation>
    <scope>NUCLEOTIDE SEQUENCE [LARGE SCALE GENOMIC DNA]</scope>
    <source>
        <tissue evidence="2">The whole plant</tissue>
    </source>
</reference>
<dbReference type="GO" id="GO:0003824">
    <property type="term" value="F:catalytic activity"/>
    <property type="evidence" value="ECO:0007669"/>
    <property type="project" value="InterPro"/>
</dbReference>
<accession>A0A2I0V7W0</accession>